<gene>
    <name evidence="1" type="ORF">MJO28_006301</name>
</gene>
<dbReference type="EMBL" id="CM045870">
    <property type="protein sequence ID" value="KAI7953754.1"/>
    <property type="molecule type" value="Genomic_DNA"/>
</dbReference>
<comment type="caution">
    <text evidence="1">The sequence shown here is derived from an EMBL/GenBank/DDBJ whole genome shotgun (WGS) entry which is preliminary data.</text>
</comment>
<reference evidence="1 2" key="3">
    <citation type="journal article" date="2022" name="Microbiol. Spectr.">
        <title>Folding features and dynamics of 3D genome architecture in plant fungal pathogens.</title>
        <authorList>
            <person name="Xia C."/>
        </authorList>
    </citation>
    <scope>NUCLEOTIDE SEQUENCE [LARGE SCALE GENOMIC DNA]</scope>
    <source>
        <strain evidence="1 2">93-210</strain>
    </source>
</reference>
<keyword evidence="2" id="KW-1185">Reference proteome</keyword>
<name>A0ACC0EI24_9BASI</name>
<sequence>MKASLFYWISLSSVLINHMDWCDSRPFIGLIPALTVPARLKAIEAEMAKFDIQRLWRDFEAEKGKEISEMDIYGHKLQRSDKKRK</sequence>
<evidence type="ECO:0000313" key="1">
    <source>
        <dbReference type="EMBL" id="KAI7953754.1"/>
    </source>
</evidence>
<evidence type="ECO:0000313" key="2">
    <source>
        <dbReference type="Proteomes" id="UP001060170"/>
    </source>
</evidence>
<dbReference type="Proteomes" id="UP001060170">
    <property type="component" value="Chromosome 6"/>
</dbReference>
<protein>
    <submittedName>
        <fullName evidence="1">Uncharacterized protein</fullName>
    </submittedName>
</protein>
<accession>A0ACC0EI24</accession>
<reference evidence="2" key="2">
    <citation type="journal article" date="2018" name="Mol. Plant Microbe Interact.">
        <title>Genome sequence resources for the wheat stripe rust pathogen (Puccinia striiformis f. sp. tritici) and the barley stripe rust pathogen (Puccinia striiformis f. sp. hordei).</title>
        <authorList>
            <person name="Xia C."/>
            <person name="Wang M."/>
            <person name="Yin C."/>
            <person name="Cornejo O.E."/>
            <person name="Hulbert S.H."/>
            <person name="Chen X."/>
        </authorList>
    </citation>
    <scope>NUCLEOTIDE SEQUENCE [LARGE SCALE GENOMIC DNA]</scope>
    <source>
        <strain evidence="2">93-210</strain>
    </source>
</reference>
<reference evidence="2" key="1">
    <citation type="journal article" date="2018" name="BMC Genomics">
        <title>Genomic insights into host adaptation between the wheat stripe rust pathogen (Puccinia striiformis f. sp. tritici) and the barley stripe rust pathogen (Puccinia striiformis f. sp. hordei).</title>
        <authorList>
            <person name="Xia C."/>
            <person name="Wang M."/>
            <person name="Yin C."/>
            <person name="Cornejo O.E."/>
            <person name="Hulbert S.H."/>
            <person name="Chen X."/>
        </authorList>
    </citation>
    <scope>NUCLEOTIDE SEQUENCE [LARGE SCALE GENOMIC DNA]</scope>
    <source>
        <strain evidence="2">93-210</strain>
    </source>
</reference>
<proteinExistence type="predicted"/>
<organism evidence="1 2">
    <name type="scientific">Puccinia striiformis f. sp. tritici</name>
    <dbReference type="NCBI Taxonomy" id="168172"/>
    <lineage>
        <taxon>Eukaryota</taxon>
        <taxon>Fungi</taxon>
        <taxon>Dikarya</taxon>
        <taxon>Basidiomycota</taxon>
        <taxon>Pucciniomycotina</taxon>
        <taxon>Pucciniomycetes</taxon>
        <taxon>Pucciniales</taxon>
        <taxon>Pucciniaceae</taxon>
        <taxon>Puccinia</taxon>
    </lineage>
</organism>